<protein>
    <submittedName>
        <fullName evidence="10">Forkhead box N4</fullName>
    </submittedName>
</protein>
<evidence type="ECO:0000313" key="11">
    <source>
        <dbReference type="Proteomes" id="UP000694523"/>
    </source>
</evidence>
<keyword evidence="11" id="KW-1185">Reference proteome</keyword>
<evidence type="ECO:0000256" key="8">
    <source>
        <dbReference type="SAM" id="MobiDB-lite"/>
    </source>
</evidence>
<evidence type="ECO:0000256" key="1">
    <source>
        <dbReference type="ARBA" id="ARBA00004123"/>
    </source>
</evidence>
<organism evidence="10 11">
    <name type="scientific">Neogobius melanostomus</name>
    <name type="common">round goby</name>
    <dbReference type="NCBI Taxonomy" id="47308"/>
    <lineage>
        <taxon>Eukaryota</taxon>
        <taxon>Metazoa</taxon>
        <taxon>Chordata</taxon>
        <taxon>Craniata</taxon>
        <taxon>Vertebrata</taxon>
        <taxon>Euteleostomi</taxon>
        <taxon>Actinopterygii</taxon>
        <taxon>Neopterygii</taxon>
        <taxon>Teleostei</taxon>
        <taxon>Neoteleostei</taxon>
        <taxon>Acanthomorphata</taxon>
        <taxon>Gobiaria</taxon>
        <taxon>Gobiiformes</taxon>
        <taxon>Gobioidei</taxon>
        <taxon>Gobiidae</taxon>
        <taxon>Benthophilinae</taxon>
        <taxon>Neogobiini</taxon>
        <taxon>Neogobius</taxon>
    </lineage>
</organism>
<name>A0A8C6SFZ4_9GOBI</name>
<evidence type="ECO:0000256" key="7">
    <source>
        <dbReference type="PROSITE-ProRule" id="PRU00089"/>
    </source>
</evidence>
<evidence type="ECO:0000259" key="9">
    <source>
        <dbReference type="PROSITE" id="PS50039"/>
    </source>
</evidence>
<dbReference type="InterPro" id="IPR036388">
    <property type="entry name" value="WH-like_DNA-bd_sf"/>
</dbReference>
<comment type="subcellular location">
    <subcellularLocation>
        <location evidence="1 7">Nucleus</location>
    </subcellularLocation>
</comment>
<dbReference type="GO" id="GO:0000981">
    <property type="term" value="F:DNA-binding transcription factor activity, RNA polymerase II-specific"/>
    <property type="evidence" value="ECO:0007669"/>
    <property type="project" value="TreeGrafter"/>
</dbReference>
<evidence type="ECO:0000256" key="3">
    <source>
        <dbReference type="ARBA" id="ARBA00023015"/>
    </source>
</evidence>
<keyword evidence="6 7" id="KW-0539">Nucleus</keyword>
<dbReference type="PROSITE" id="PS00658">
    <property type="entry name" value="FORK_HEAD_2"/>
    <property type="match status" value="1"/>
</dbReference>
<dbReference type="SMART" id="SM00339">
    <property type="entry name" value="FH"/>
    <property type="match status" value="1"/>
</dbReference>
<accession>A0A8C6SFZ4</accession>
<dbReference type="PRINTS" id="PR00053">
    <property type="entry name" value="FORKHEAD"/>
</dbReference>
<dbReference type="InterPro" id="IPR036390">
    <property type="entry name" value="WH_DNA-bd_sf"/>
</dbReference>
<dbReference type="PROSITE" id="PS50039">
    <property type="entry name" value="FORK_HEAD_3"/>
    <property type="match status" value="1"/>
</dbReference>
<keyword evidence="3" id="KW-0805">Transcription regulation</keyword>
<dbReference type="Pfam" id="PF00250">
    <property type="entry name" value="Forkhead"/>
    <property type="match status" value="1"/>
</dbReference>
<reference evidence="10" key="2">
    <citation type="submission" date="2025-09" db="UniProtKB">
        <authorList>
            <consortium name="Ensembl"/>
        </authorList>
    </citation>
    <scope>IDENTIFICATION</scope>
</reference>
<reference evidence="10" key="1">
    <citation type="submission" date="2025-08" db="UniProtKB">
        <authorList>
            <consortium name="Ensembl"/>
        </authorList>
    </citation>
    <scope>IDENTIFICATION</scope>
</reference>
<evidence type="ECO:0000256" key="2">
    <source>
        <dbReference type="ARBA" id="ARBA00022473"/>
    </source>
</evidence>
<keyword evidence="2" id="KW-0217">Developmental protein</keyword>
<sequence>ACQSAGQLQRGKFKNAFGESRHMTYNLRFNYYVYILEFYTSQEMIEGGITSRMSGIMENAGHHPSPQDYRLLTTDPSQLREEDLPGDLQSLSWLTSVDVPRLQQMADGRDHSNGPSQGSLLQQQTAQINNISMTGQNSMLHLQSNMQHSPLGISIISSHRYQCPTSVYQTTSQSVYPLTQSAQQQCSAGGLYNNVSFTNQSIYTQPRLAPQEQDLQPKTFPKPIYSYSCLIAMALKNSKTGSLPVSEIYSFMKEHFPYFKTAPDGWKNSVRHNLSLNKCFEKVENKASSSSRKGCLWALNPAKIDKMEEEMQKWKRKDLPAIRRSMANPDELDQLITDRPENCRRKALDPGMTRLPTAHSGLPLVAPTHLQSQPIVTLSLPCLPLHQHHQLHAKLQSQARLAPMSPAPAQTPPLHAVPDVSHSPLAHHPSKPPEDFYSAQGDTHSEVDTIDPSIMDFAFQGNIWEEMKDESFNLDALGSFSNSPLRLSDCDLGSANGPLGSNVPNLPEVQVTGLYSSYPTQEPPSSQYMATGATSKPIILL</sequence>
<dbReference type="PANTHER" id="PTHR46721">
    <property type="entry name" value="FORKHEAD BOX PROTEIN N1"/>
    <property type="match status" value="1"/>
</dbReference>
<dbReference type="InterPro" id="IPR049624">
    <property type="entry name" value="FOXN1_4"/>
</dbReference>
<dbReference type="Gene3D" id="1.10.10.10">
    <property type="entry name" value="Winged helix-like DNA-binding domain superfamily/Winged helix DNA-binding domain"/>
    <property type="match status" value="1"/>
</dbReference>
<feature type="domain" description="Fork-head" evidence="9">
    <location>
        <begin position="222"/>
        <end position="318"/>
    </location>
</feature>
<keyword evidence="5" id="KW-0804">Transcription</keyword>
<dbReference type="SUPFAM" id="SSF46785">
    <property type="entry name" value="Winged helix' DNA-binding domain"/>
    <property type="match status" value="1"/>
</dbReference>
<feature type="DNA-binding region" description="Fork-head" evidence="7">
    <location>
        <begin position="222"/>
        <end position="318"/>
    </location>
</feature>
<feature type="region of interest" description="Disordered" evidence="8">
    <location>
        <begin position="394"/>
        <end position="432"/>
    </location>
</feature>
<dbReference type="Proteomes" id="UP000694523">
    <property type="component" value="Unplaced"/>
</dbReference>
<dbReference type="InterPro" id="IPR030456">
    <property type="entry name" value="TF_fork_head_CS_2"/>
</dbReference>
<keyword evidence="4 7" id="KW-0238">DNA-binding</keyword>
<dbReference type="FunFam" id="1.10.10.10:FF:000122">
    <property type="entry name" value="Forkhead box protein N1"/>
    <property type="match status" value="1"/>
</dbReference>
<dbReference type="AlphaFoldDB" id="A0A8C6SFZ4"/>
<evidence type="ECO:0000256" key="5">
    <source>
        <dbReference type="ARBA" id="ARBA00023163"/>
    </source>
</evidence>
<dbReference type="PANTHER" id="PTHR46721:SF2">
    <property type="entry name" value="FORKHEAD BOX PROTEIN N4"/>
    <property type="match status" value="1"/>
</dbReference>
<dbReference type="InterPro" id="IPR001766">
    <property type="entry name" value="Fork_head_dom"/>
</dbReference>
<evidence type="ECO:0000313" key="10">
    <source>
        <dbReference type="Ensembl" id="ENSNMLP00000005233.1"/>
    </source>
</evidence>
<proteinExistence type="predicted"/>
<dbReference type="GO" id="GO:0000976">
    <property type="term" value="F:transcription cis-regulatory region binding"/>
    <property type="evidence" value="ECO:0007669"/>
    <property type="project" value="TreeGrafter"/>
</dbReference>
<dbReference type="GO" id="GO:0005634">
    <property type="term" value="C:nucleus"/>
    <property type="evidence" value="ECO:0007669"/>
    <property type="project" value="UniProtKB-SubCell"/>
</dbReference>
<evidence type="ECO:0000256" key="6">
    <source>
        <dbReference type="ARBA" id="ARBA00023242"/>
    </source>
</evidence>
<dbReference type="Ensembl" id="ENSNMLT00000006014.1">
    <property type="protein sequence ID" value="ENSNMLP00000005233.1"/>
    <property type="gene ID" value="ENSNMLG00000003811.1"/>
</dbReference>
<evidence type="ECO:0000256" key="4">
    <source>
        <dbReference type="ARBA" id="ARBA00023125"/>
    </source>
</evidence>